<dbReference type="PANTHER" id="PTHR38371">
    <property type="entry name" value="RHO GTPASE-ACTIVATING PROTEIN"/>
    <property type="match status" value="1"/>
</dbReference>
<evidence type="ECO:0000313" key="3">
    <source>
        <dbReference type="Proteomes" id="UP001140949"/>
    </source>
</evidence>
<dbReference type="EMBL" id="JANAVB010025196">
    <property type="protein sequence ID" value="KAJ6821028.1"/>
    <property type="molecule type" value="Genomic_DNA"/>
</dbReference>
<feature type="region of interest" description="Disordered" evidence="1">
    <location>
        <begin position="178"/>
        <end position="208"/>
    </location>
</feature>
<keyword evidence="3" id="KW-1185">Reference proteome</keyword>
<dbReference type="AlphaFoldDB" id="A0AAX6FYA1"/>
<feature type="region of interest" description="Disordered" evidence="1">
    <location>
        <begin position="1"/>
        <end position="111"/>
    </location>
</feature>
<feature type="region of interest" description="Disordered" evidence="1">
    <location>
        <begin position="143"/>
        <end position="164"/>
    </location>
</feature>
<gene>
    <name evidence="2" type="ORF">M6B38_394870</name>
</gene>
<evidence type="ECO:0000256" key="1">
    <source>
        <dbReference type="SAM" id="MobiDB-lite"/>
    </source>
</evidence>
<protein>
    <submittedName>
        <fullName evidence="2">Uncharacterized protein</fullName>
    </submittedName>
</protein>
<dbReference type="PANTHER" id="PTHR38371:SF1">
    <property type="entry name" value="RHO GTPASE-ACTIVATING PROTEIN"/>
    <property type="match status" value="1"/>
</dbReference>
<reference evidence="2" key="1">
    <citation type="journal article" date="2023" name="GigaByte">
        <title>Genome assembly of the bearded iris, Iris pallida Lam.</title>
        <authorList>
            <person name="Bruccoleri R.E."/>
            <person name="Oakeley E.J."/>
            <person name="Faust A.M.E."/>
            <person name="Altorfer M."/>
            <person name="Dessus-Babus S."/>
            <person name="Burckhardt D."/>
            <person name="Oertli M."/>
            <person name="Naumann U."/>
            <person name="Petersen F."/>
            <person name="Wong J."/>
        </authorList>
    </citation>
    <scope>NUCLEOTIDE SEQUENCE</scope>
    <source>
        <strain evidence="2">GSM-AAB239-AS_SAM_17_03QT</strain>
    </source>
</reference>
<evidence type="ECO:0000313" key="2">
    <source>
        <dbReference type="EMBL" id="KAJ6821028.1"/>
    </source>
</evidence>
<sequence>MEDYTAPSFSLGFDFDDEEEEQPPLPNPSPNRREGFDSDETLDPDQEQEEEEEEAEPLPRAPSPSRYQAAEAGPTTVGGEDCSGRRYRGPLLARGTSAARHKKNNRSPFLQSRASCGTSNFSLHSCVVVSSQAANKLKSAKITPASNASTSASFEASTSNNSFPRLTVTPLRKIHLLDSDLDDPSTNKGRAQDSKGVDTSKKRTQCTQYAMEKNRKTFKWHKT</sequence>
<name>A0AAX6FYA1_IRIPA</name>
<accession>A0AAX6FYA1</accession>
<feature type="compositionally biased region" description="Basic and acidic residues" evidence="1">
    <location>
        <begin position="190"/>
        <end position="201"/>
    </location>
</feature>
<comment type="caution">
    <text evidence="2">The sequence shown here is derived from an EMBL/GenBank/DDBJ whole genome shotgun (WGS) entry which is preliminary data.</text>
</comment>
<organism evidence="2 3">
    <name type="scientific">Iris pallida</name>
    <name type="common">Sweet iris</name>
    <dbReference type="NCBI Taxonomy" id="29817"/>
    <lineage>
        <taxon>Eukaryota</taxon>
        <taxon>Viridiplantae</taxon>
        <taxon>Streptophyta</taxon>
        <taxon>Embryophyta</taxon>
        <taxon>Tracheophyta</taxon>
        <taxon>Spermatophyta</taxon>
        <taxon>Magnoliopsida</taxon>
        <taxon>Liliopsida</taxon>
        <taxon>Asparagales</taxon>
        <taxon>Iridaceae</taxon>
        <taxon>Iridoideae</taxon>
        <taxon>Irideae</taxon>
        <taxon>Iris</taxon>
    </lineage>
</organism>
<feature type="compositionally biased region" description="Low complexity" evidence="1">
    <location>
        <begin position="145"/>
        <end position="163"/>
    </location>
</feature>
<reference evidence="2" key="2">
    <citation type="submission" date="2023-04" db="EMBL/GenBank/DDBJ databases">
        <authorList>
            <person name="Bruccoleri R.E."/>
            <person name="Oakeley E.J."/>
            <person name="Faust A.-M."/>
            <person name="Dessus-Babus S."/>
            <person name="Altorfer M."/>
            <person name="Burckhardt D."/>
            <person name="Oertli M."/>
            <person name="Naumann U."/>
            <person name="Petersen F."/>
            <person name="Wong J."/>
        </authorList>
    </citation>
    <scope>NUCLEOTIDE SEQUENCE</scope>
    <source>
        <strain evidence="2">GSM-AAB239-AS_SAM_17_03QT</strain>
        <tissue evidence="2">Leaf</tissue>
    </source>
</reference>
<dbReference type="Proteomes" id="UP001140949">
    <property type="component" value="Unassembled WGS sequence"/>
</dbReference>
<proteinExistence type="predicted"/>
<feature type="compositionally biased region" description="Acidic residues" evidence="1">
    <location>
        <begin position="37"/>
        <end position="56"/>
    </location>
</feature>